<dbReference type="Proteomes" id="UP001177003">
    <property type="component" value="Chromosome 5"/>
</dbReference>
<evidence type="ECO:0000313" key="2">
    <source>
        <dbReference type="Proteomes" id="UP001177003"/>
    </source>
</evidence>
<dbReference type="AlphaFoldDB" id="A0AA35Z5M9"/>
<dbReference type="PANTHER" id="PTHR34127:SF1">
    <property type="entry name" value="OS04G0405600 PROTEIN"/>
    <property type="match status" value="1"/>
</dbReference>
<dbReference type="PANTHER" id="PTHR34127">
    <property type="entry name" value="OS04G0405600 PROTEIN"/>
    <property type="match status" value="1"/>
</dbReference>
<proteinExistence type="predicted"/>
<reference evidence="1" key="1">
    <citation type="submission" date="2023-04" db="EMBL/GenBank/DDBJ databases">
        <authorList>
            <person name="Vijverberg K."/>
            <person name="Xiong W."/>
            <person name="Schranz E."/>
        </authorList>
    </citation>
    <scope>NUCLEOTIDE SEQUENCE</scope>
</reference>
<sequence length="132" mass="14637">MSSGSGYLLSESEPSRNCSSLSPFLFPLITTDGRREKISIYDVVLGDVIPLKIGDQVSYRSLLMQDCKLGAWVLKPRNSEPTFVVHFVGGIFVGAAPQLTYRLFLERLSERGALVIVTPYARTRDKLTIKLG</sequence>
<protein>
    <submittedName>
        <fullName evidence="1">Uncharacterized protein</fullName>
    </submittedName>
</protein>
<gene>
    <name evidence="1" type="ORF">LSALG_LOCUS25779</name>
</gene>
<keyword evidence="2" id="KW-1185">Reference proteome</keyword>
<accession>A0AA35Z5M9</accession>
<evidence type="ECO:0000313" key="1">
    <source>
        <dbReference type="EMBL" id="CAI9286356.1"/>
    </source>
</evidence>
<organism evidence="1 2">
    <name type="scientific">Lactuca saligna</name>
    <name type="common">Willowleaf lettuce</name>
    <dbReference type="NCBI Taxonomy" id="75948"/>
    <lineage>
        <taxon>Eukaryota</taxon>
        <taxon>Viridiplantae</taxon>
        <taxon>Streptophyta</taxon>
        <taxon>Embryophyta</taxon>
        <taxon>Tracheophyta</taxon>
        <taxon>Spermatophyta</taxon>
        <taxon>Magnoliopsida</taxon>
        <taxon>eudicotyledons</taxon>
        <taxon>Gunneridae</taxon>
        <taxon>Pentapetalae</taxon>
        <taxon>asterids</taxon>
        <taxon>campanulids</taxon>
        <taxon>Asterales</taxon>
        <taxon>Asteraceae</taxon>
        <taxon>Cichorioideae</taxon>
        <taxon>Cichorieae</taxon>
        <taxon>Lactucinae</taxon>
        <taxon>Lactuca</taxon>
    </lineage>
</organism>
<name>A0AA35Z5M9_LACSI</name>
<dbReference type="Pfam" id="PF07082">
    <property type="entry name" value="DUF1350"/>
    <property type="match status" value="1"/>
</dbReference>
<dbReference type="EMBL" id="OX465081">
    <property type="protein sequence ID" value="CAI9286356.1"/>
    <property type="molecule type" value="Genomic_DNA"/>
</dbReference>
<dbReference type="InterPro" id="IPR010765">
    <property type="entry name" value="DUF1350"/>
</dbReference>